<evidence type="ECO:0000259" key="3">
    <source>
        <dbReference type="Pfam" id="PF25839"/>
    </source>
</evidence>
<dbReference type="Pfam" id="PF25839">
    <property type="entry name" value="Apionate_lact_C"/>
    <property type="match status" value="1"/>
</dbReference>
<dbReference type="Pfam" id="PF25838">
    <property type="entry name" value="Apionate_lact_M"/>
    <property type="match status" value="1"/>
</dbReference>
<organism evidence="4 5">
    <name type="scientific">Rhizobium fredii</name>
    <name type="common">Sinorhizobium fredii</name>
    <dbReference type="NCBI Taxonomy" id="380"/>
    <lineage>
        <taxon>Bacteria</taxon>
        <taxon>Pseudomonadati</taxon>
        <taxon>Pseudomonadota</taxon>
        <taxon>Alphaproteobacteria</taxon>
        <taxon>Hyphomicrobiales</taxon>
        <taxon>Rhizobiaceae</taxon>
        <taxon>Sinorhizobium/Ensifer group</taxon>
        <taxon>Sinorhizobium</taxon>
    </lineage>
</organism>
<dbReference type="Proteomes" id="UP000220353">
    <property type="component" value="Unassembled WGS sequence"/>
</dbReference>
<protein>
    <submittedName>
        <fullName evidence="4">Uncharacterized protein</fullName>
    </submittedName>
</protein>
<proteinExistence type="predicted"/>
<dbReference type="InterPro" id="IPR058787">
    <property type="entry name" value="ApnL_M"/>
</dbReference>
<dbReference type="EMBL" id="NWTC01000024">
    <property type="protein sequence ID" value="PDT45130.1"/>
    <property type="molecule type" value="Genomic_DNA"/>
</dbReference>
<feature type="domain" description="D-apionate lactonase C-terminal" evidence="3">
    <location>
        <begin position="563"/>
        <end position="636"/>
    </location>
</feature>
<name>A0A2A6LS74_RHIFR</name>
<reference evidence="4 5" key="1">
    <citation type="submission" date="2017-09" db="EMBL/GenBank/DDBJ databases">
        <title>Comparative genomics of rhizobia isolated from Phaseolus vulgaris in China.</title>
        <authorList>
            <person name="Tong W."/>
        </authorList>
    </citation>
    <scope>NUCLEOTIDE SEQUENCE [LARGE SCALE GENOMIC DNA]</scope>
    <source>
        <strain evidence="4 5">PCH1</strain>
    </source>
</reference>
<accession>A0A2A6LS74</accession>
<feature type="domain" description="D-apionate lactonase N-terminal" evidence="1">
    <location>
        <begin position="8"/>
        <end position="233"/>
    </location>
</feature>
<sequence length="644" mass="69900">MTASRAFLLFGTEEHEPEARHLQAGRLDAELVGGNLRMIRFSGTEVVRAISFLVRDRDWGTCAAAITNLSVEEEEAATIVRYNARFQAPDGAVLECRATIELFPDALIFDARFTPDRDFETARAGFAILHPIVGVAGQTVAVEHGDGSIERSVFPDRIEPWQPFKDIAAITHEVMPGVEAECRMAGDVFEMEDQRNWTDGSYKTYVRPLALPWPYVLKAGATVHQAIRLSIRQAGAAIPKVDQESGPIAVSLRREQGTLPAIGIGLRPDEMSDELLDAGLIRALGARHLVCHFDPDAGHAAAALRHFRQMADSSGAAVTLECFVPCRRPLDVELGEVARMVRDSGLKLASLAVSPSVDRQSTPPGSVWPECPPLEDVYAAAERTFPGVPLGGGMFSYFTELNRKRVPADRLAYVTHCTNPIVHAADDLSVMQTFEALRDVTRSVRAIYGNRPYRIGPSTIAMRQNPYGSATKENPLGKRIAMASRDPRHNALFGAAWTLAYAATVADAELEVLTLSTLAGSFGLVAGPGEPVKEGHPRPLFHVLRWLAALSGGGRIAVETAAPDRVVGLGAALGETSTLLFANLTPDLQTLRLAGPARRRLTLLDENWLREGAREPEVRAQEGESIMLPANAVARIDILSGIEQ</sequence>
<dbReference type="Pfam" id="PF25837">
    <property type="entry name" value="Apionate_lact_N"/>
    <property type="match status" value="1"/>
</dbReference>
<feature type="domain" description="D-apionate lactonase TIM barrel" evidence="2">
    <location>
        <begin position="262"/>
        <end position="552"/>
    </location>
</feature>
<evidence type="ECO:0000313" key="4">
    <source>
        <dbReference type="EMBL" id="PDT45130.1"/>
    </source>
</evidence>
<dbReference type="InterPro" id="IPR058788">
    <property type="entry name" value="ApnL_N"/>
</dbReference>
<dbReference type="AlphaFoldDB" id="A0A2A6LS74"/>
<comment type="caution">
    <text evidence="4">The sequence shown here is derived from an EMBL/GenBank/DDBJ whole genome shotgun (WGS) entry which is preliminary data.</text>
</comment>
<evidence type="ECO:0000313" key="5">
    <source>
        <dbReference type="Proteomes" id="UP000220353"/>
    </source>
</evidence>
<evidence type="ECO:0000259" key="1">
    <source>
        <dbReference type="Pfam" id="PF25837"/>
    </source>
</evidence>
<dbReference type="RefSeq" id="WP_097587499.1">
    <property type="nucleotide sequence ID" value="NZ_NWTC01000024.1"/>
</dbReference>
<evidence type="ECO:0000259" key="2">
    <source>
        <dbReference type="Pfam" id="PF25838"/>
    </source>
</evidence>
<gene>
    <name evidence="4" type="ORF">CO661_25130</name>
</gene>
<dbReference type="InterPro" id="IPR058789">
    <property type="entry name" value="ApnL_C"/>
</dbReference>